<name>A0A8C4N3F1_EPTBU</name>
<dbReference type="SUPFAM" id="SSF50729">
    <property type="entry name" value="PH domain-like"/>
    <property type="match status" value="1"/>
</dbReference>
<dbReference type="Proteomes" id="UP000694388">
    <property type="component" value="Unplaced"/>
</dbReference>
<accession>A0A8C4N3F1</accession>
<organism evidence="2 3">
    <name type="scientific">Eptatretus burgeri</name>
    <name type="common">Inshore hagfish</name>
    <dbReference type="NCBI Taxonomy" id="7764"/>
    <lineage>
        <taxon>Eukaryota</taxon>
        <taxon>Metazoa</taxon>
        <taxon>Chordata</taxon>
        <taxon>Craniata</taxon>
        <taxon>Vertebrata</taxon>
        <taxon>Cyclostomata</taxon>
        <taxon>Myxini</taxon>
        <taxon>Myxiniformes</taxon>
        <taxon>Myxinidae</taxon>
        <taxon>Eptatretinae</taxon>
        <taxon>Eptatretus</taxon>
    </lineage>
</organism>
<proteinExistence type="predicted"/>
<dbReference type="GO" id="GO:0005634">
    <property type="term" value="C:nucleus"/>
    <property type="evidence" value="ECO:0007669"/>
    <property type="project" value="TreeGrafter"/>
</dbReference>
<dbReference type="InterPro" id="IPR044852">
    <property type="entry name" value="WBP2-like"/>
</dbReference>
<dbReference type="GO" id="GO:0003713">
    <property type="term" value="F:transcription coactivator activity"/>
    <property type="evidence" value="ECO:0007669"/>
    <property type="project" value="InterPro"/>
</dbReference>
<evidence type="ECO:0000259" key="1">
    <source>
        <dbReference type="Pfam" id="PF02893"/>
    </source>
</evidence>
<evidence type="ECO:0000313" key="3">
    <source>
        <dbReference type="Proteomes" id="UP000694388"/>
    </source>
</evidence>
<dbReference type="Pfam" id="PF02893">
    <property type="entry name" value="GRAM"/>
    <property type="match status" value="1"/>
</dbReference>
<dbReference type="AlphaFoldDB" id="A0A8C4N3F1"/>
<dbReference type="GO" id="GO:0031490">
    <property type="term" value="F:chromatin DNA binding"/>
    <property type="evidence" value="ECO:0007669"/>
    <property type="project" value="TreeGrafter"/>
</dbReference>
<keyword evidence="3" id="KW-1185">Reference proteome</keyword>
<dbReference type="CDD" id="cd13214">
    <property type="entry name" value="PH-GRAM_WBP2"/>
    <property type="match status" value="1"/>
</dbReference>
<sequence length="227" mass="24904">MDKLPEIFRKAKKGAIYLTPYRVIFATKGKDPMMSFMMPFYLMKSCEMKQPVFGANYIMGNISAEAGGGWEGMTVFKLTFNAGGAIEFGQKMFKAAKQAPRGPPSHQPPLNAANGYPFMPANMYAFGTPYPPPPPAVYAYPTAPNVGYAYQPQMTGAYPPGPMNEMFMQPPPPYPGPFELAPSAPMANGASGKVAEAAYFDPVNVQNVYMPMEQPPPYTPRDEKKQQ</sequence>
<reference evidence="2" key="1">
    <citation type="submission" date="2025-08" db="UniProtKB">
        <authorList>
            <consortium name="Ensembl"/>
        </authorList>
    </citation>
    <scope>IDENTIFICATION</scope>
</reference>
<dbReference type="OMA" id="VITFEMP"/>
<dbReference type="PANTHER" id="PTHR31606:SF1">
    <property type="entry name" value="WW DOMAIN BINDING PROTEIN 2, ISOFORM E"/>
    <property type="match status" value="1"/>
</dbReference>
<feature type="domain" description="GRAM" evidence="1">
    <location>
        <begin position="12"/>
        <end position="97"/>
    </location>
</feature>
<dbReference type="Ensembl" id="ENSEBUT00000001938.1">
    <property type="protein sequence ID" value="ENSEBUP00000001608.1"/>
    <property type="gene ID" value="ENSEBUG00000001356.1"/>
</dbReference>
<reference evidence="2" key="2">
    <citation type="submission" date="2025-09" db="UniProtKB">
        <authorList>
            <consortium name="Ensembl"/>
        </authorList>
    </citation>
    <scope>IDENTIFICATION</scope>
</reference>
<dbReference type="InterPro" id="IPR004182">
    <property type="entry name" value="GRAM"/>
</dbReference>
<evidence type="ECO:0000313" key="2">
    <source>
        <dbReference type="Ensembl" id="ENSEBUP00000001608.1"/>
    </source>
</evidence>
<protein>
    <recommendedName>
        <fullName evidence="1">GRAM domain-containing protein</fullName>
    </recommendedName>
</protein>
<dbReference type="GeneTree" id="ENSGT00940000169821"/>
<dbReference type="PANTHER" id="PTHR31606">
    <property type="entry name" value="WW DOMAIN BINDING PROTEIN 2, ISOFORM E"/>
    <property type="match status" value="1"/>
</dbReference>